<comment type="catalytic activity">
    <reaction evidence="6">
        <text>Exonucleolytic cleavage that removes extra residues from the 3'-terminus of tRNA to produce 5'-mononucleotides.</text>
        <dbReference type="EC" id="3.1.13.5"/>
    </reaction>
</comment>
<dbReference type="PANTHER" id="PTHR47649:SF1">
    <property type="entry name" value="RIBONUCLEASE D"/>
    <property type="match status" value="1"/>
</dbReference>
<dbReference type="GO" id="GO:0000166">
    <property type="term" value="F:nucleotide binding"/>
    <property type="evidence" value="ECO:0007669"/>
    <property type="project" value="InterPro"/>
</dbReference>
<sequence>MSYQQKAPMYIRTAAPLHHLCAQAQAEGRCALDLEFIREHSYVPRLALIQIAVSDTCAIVDPLAVDDLTPLLTLCTNPAIVKVLHAAGQDTEVLHWHAGIISTHIFDTQLAAALVGLGDQLSYARLVDQLLGVPLSKGESYSNWLQRPLSPSQIAYALDDVRYLLPLHDALTKRLETLGRTTWLAEECRKYSNPAMYQREPQQLFRRIRRSGSLSAQGLAILRELASWRDREARQRDRPPGSVLHDELLVEIARKAPRTIEDLQRLRGFPARELERSSSTLLELVLHGLAVPEAERPHPLHGRGPTPAEELIIKVLEACLKALCAREKLSSAFIASRTDLETLVRRYRQGRLTTEGSPILEGWRGALVGQELLAVLAGKMSIQLHPQTGRVEFTPRTP</sequence>
<keyword evidence="3 6" id="KW-0540">Nuclease</keyword>
<evidence type="ECO:0000259" key="7">
    <source>
        <dbReference type="PROSITE" id="PS50967"/>
    </source>
</evidence>
<accession>A0A937W3A4</accession>
<protein>
    <recommendedName>
        <fullName evidence="6">Ribonuclease D</fullName>
        <shortName evidence="6">RNase D</shortName>
        <ecNumber evidence="6">3.1.13.5</ecNumber>
    </recommendedName>
</protein>
<evidence type="ECO:0000256" key="3">
    <source>
        <dbReference type="ARBA" id="ARBA00022722"/>
    </source>
</evidence>
<dbReference type="SUPFAM" id="SSF53098">
    <property type="entry name" value="Ribonuclease H-like"/>
    <property type="match status" value="1"/>
</dbReference>
<gene>
    <name evidence="6 8" type="primary">rnd</name>
    <name evidence="8" type="ORF">FJZ47_14315</name>
</gene>
<evidence type="ECO:0000256" key="1">
    <source>
        <dbReference type="ARBA" id="ARBA00022490"/>
    </source>
</evidence>
<dbReference type="PROSITE" id="PS50967">
    <property type="entry name" value="HRDC"/>
    <property type="match status" value="1"/>
</dbReference>
<evidence type="ECO:0000256" key="2">
    <source>
        <dbReference type="ARBA" id="ARBA00022694"/>
    </source>
</evidence>
<keyword evidence="5 6" id="KW-0269">Exonuclease</keyword>
<evidence type="ECO:0000313" key="9">
    <source>
        <dbReference type="Proteomes" id="UP000712673"/>
    </source>
</evidence>
<dbReference type="InterPro" id="IPR044876">
    <property type="entry name" value="HRDC_dom_sf"/>
</dbReference>
<dbReference type="InterPro" id="IPR012337">
    <property type="entry name" value="RNaseH-like_sf"/>
</dbReference>
<feature type="domain" description="HRDC" evidence="7">
    <location>
        <begin position="215"/>
        <end position="295"/>
    </location>
</feature>
<comment type="caution">
    <text evidence="8">The sequence shown here is derived from an EMBL/GenBank/DDBJ whole genome shotgun (WGS) entry which is preliminary data.</text>
</comment>
<reference evidence="8" key="1">
    <citation type="submission" date="2019-03" db="EMBL/GenBank/DDBJ databases">
        <title>Lake Tanganyika Metagenome-Assembled Genomes (MAGs).</title>
        <authorList>
            <person name="Tran P."/>
        </authorList>
    </citation>
    <scope>NUCLEOTIDE SEQUENCE</scope>
    <source>
        <strain evidence="8">K_DeepCast_65m_m2_066</strain>
    </source>
</reference>
<organism evidence="8 9">
    <name type="scientific">Tectimicrobiota bacterium</name>
    <dbReference type="NCBI Taxonomy" id="2528274"/>
    <lineage>
        <taxon>Bacteria</taxon>
        <taxon>Pseudomonadati</taxon>
        <taxon>Nitrospinota/Tectimicrobiota group</taxon>
        <taxon>Candidatus Tectimicrobiota</taxon>
    </lineage>
</organism>
<comment type="subcellular location">
    <subcellularLocation>
        <location evidence="6">Cytoplasm</location>
    </subcellularLocation>
</comment>
<keyword evidence="2 6" id="KW-0819">tRNA processing</keyword>
<keyword evidence="4 6" id="KW-0378">Hydrolase</keyword>
<proteinExistence type="inferred from homology"/>
<keyword evidence="1 6" id="KW-0963">Cytoplasm</keyword>
<dbReference type="Proteomes" id="UP000712673">
    <property type="component" value="Unassembled WGS sequence"/>
</dbReference>
<evidence type="ECO:0000256" key="5">
    <source>
        <dbReference type="ARBA" id="ARBA00022839"/>
    </source>
</evidence>
<dbReference type="HAMAP" id="MF_01899">
    <property type="entry name" value="RNase_D"/>
    <property type="match status" value="1"/>
</dbReference>
<dbReference type="Pfam" id="PF01612">
    <property type="entry name" value="DNA_pol_A_exo1"/>
    <property type="match status" value="1"/>
</dbReference>
<dbReference type="SMART" id="SM00341">
    <property type="entry name" value="HRDC"/>
    <property type="match status" value="1"/>
</dbReference>
<dbReference type="GO" id="GO:0008408">
    <property type="term" value="F:3'-5' exonuclease activity"/>
    <property type="evidence" value="ECO:0007669"/>
    <property type="project" value="InterPro"/>
</dbReference>
<dbReference type="SMART" id="SM00474">
    <property type="entry name" value="35EXOc"/>
    <property type="match status" value="1"/>
</dbReference>
<dbReference type="EMBL" id="VGLS01000446">
    <property type="protein sequence ID" value="MBM3224960.1"/>
    <property type="molecule type" value="Genomic_DNA"/>
</dbReference>
<dbReference type="InterPro" id="IPR036397">
    <property type="entry name" value="RNaseH_sf"/>
</dbReference>
<dbReference type="GO" id="GO:0033890">
    <property type="term" value="F:ribonuclease D activity"/>
    <property type="evidence" value="ECO:0007669"/>
    <property type="project" value="UniProtKB-UniRule"/>
</dbReference>
<dbReference type="GO" id="GO:0003676">
    <property type="term" value="F:nucleic acid binding"/>
    <property type="evidence" value="ECO:0007669"/>
    <property type="project" value="InterPro"/>
</dbReference>
<dbReference type="Pfam" id="PF00570">
    <property type="entry name" value="HRDC"/>
    <property type="match status" value="1"/>
</dbReference>
<dbReference type="SUPFAM" id="SSF47819">
    <property type="entry name" value="HRDC-like"/>
    <property type="match status" value="2"/>
</dbReference>
<dbReference type="InterPro" id="IPR051086">
    <property type="entry name" value="RNase_D-like"/>
</dbReference>
<evidence type="ECO:0000256" key="4">
    <source>
        <dbReference type="ARBA" id="ARBA00022801"/>
    </source>
</evidence>
<dbReference type="InterPro" id="IPR002121">
    <property type="entry name" value="HRDC_dom"/>
</dbReference>
<dbReference type="AlphaFoldDB" id="A0A937W3A4"/>
<dbReference type="GO" id="GO:0042780">
    <property type="term" value="P:tRNA 3'-end processing"/>
    <property type="evidence" value="ECO:0007669"/>
    <property type="project" value="UniProtKB-UniRule"/>
</dbReference>
<comment type="function">
    <text evidence="6">Exonuclease involved in the 3' processing of various precursor tRNAs. Initiates hydrolysis at the 3'-terminus of an RNA molecule and releases 5'-mononucleotides.</text>
</comment>
<dbReference type="Gene3D" id="1.10.150.80">
    <property type="entry name" value="HRDC domain"/>
    <property type="match status" value="2"/>
</dbReference>
<comment type="similarity">
    <text evidence="6">Belongs to the RNase D family.</text>
</comment>
<dbReference type="InterPro" id="IPR002562">
    <property type="entry name" value="3'-5'_exonuclease_dom"/>
</dbReference>
<dbReference type="NCBIfam" id="TIGR01388">
    <property type="entry name" value="rnd"/>
    <property type="match status" value="1"/>
</dbReference>
<dbReference type="InterPro" id="IPR010997">
    <property type="entry name" value="HRDC-like_sf"/>
</dbReference>
<dbReference type="Gene3D" id="3.30.420.10">
    <property type="entry name" value="Ribonuclease H-like superfamily/Ribonuclease H"/>
    <property type="match status" value="1"/>
</dbReference>
<dbReference type="CDD" id="cd06142">
    <property type="entry name" value="RNaseD_exo"/>
    <property type="match status" value="1"/>
</dbReference>
<evidence type="ECO:0000256" key="6">
    <source>
        <dbReference type="HAMAP-Rule" id="MF_01899"/>
    </source>
</evidence>
<comment type="cofactor">
    <cofactor evidence="6">
        <name>a divalent metal cation</name>
        <dbReference type="ChEBI" id="CHEBI:60240"/>
    </cofactor>
</comment>
<evidence type="ECO:0000313" key="8">
    <source>
        <dbReference type="EMBL" id="MBM3224960.1"/>
    </source>
</evidence>
<dbReference type="GO" id="GO:0005737">
    <property type="term" value="C:cytoplasm"/>
    <property type="evidence" value="ECO:0007669"/>
    <property type="project" value="UniProtKB-SubCell"/>
</dbReference>
<dbReference type="EC" id="3.1.13.5" evidence="6"/>
<name>A0A937W3A4_UNCTE</name>
<dbReference type="InterPro" id="IPR006292">
    <property type="entry name" value="RNase_D"/>
</dbReference>
<dbReference type="PANTHER" id="PTHR47649">
    <property type="entry name" value="RIBONUCLEASE D"/>
    <property type="match status" value="1"/>
</dbReference>